<feature type="transmembrane region" description="Helical" evidence="1">
    <location>
        <begin position="149"/>
        <end position="167"/>
    </location>
</feature>
<dbReference type="AlphaFoldDB" id="A0A964T308"/>
<dbReference type="Proteomes" id="UP000773614">
    <property type="component" value="Unassembled WGS sequence"/>
</dbReference>
<dbReference type="EMBL" id="SPKJ01000016">
    <property type="protein sequence ID" value="MYZ47503.1"/>
    <property type="molecule type" value="Genomic_DNA"/>
</dbReference>
<feature type="domain" description="GGDEF" evidence="3">
    <location>
        <begin position="246"/>
        <end position="378"/>
    </location>
</feature>
<evidence type="ECO:0000313" key="5">
    <source>
        <dbReference type="Proteomes" id="UP000773614"/>
    </source>
</evidence>
<keyword evidence="1" id="KW-0472">Membrane</keyword>
<feature type="transmembrane region" description="Helical" evidence="1">
    <location>
        <begin position="7"/>
        <end position="26"/>
    </location>
</feature>
<dbReference type="InterPro" id="IPR043128">
    <property type="entry name" value="Rev_trsase/Diguanyl_cyclase"/>
</dbReference>
<comment type="caution">
    <text evidence="4">The sequence shown here is derived from an EMBL/GenBank/DDBJ whole genome shotgun (WGS) entry which is preliminary data.</text>
</comment>
<evidence type="ECO:0000313" key="4">
    <source>
        <dbReference type="EMBL" id="MYZ47503.1"/>
    </source>
</evidence>
<dbReference type="PANTHER" id="PTHR44757:SF10">
    <property type="entry name" value="MEMBRANE PROTEIN"/>
    <property type="match status" value="1"/>
</dbReference>
<dbReference type="InterPro" id="IPR001633">
    <property type="entry name" value="EAL_dom"/>
</dbReference>
<dbReference type="CDD" id="cd01949">
    <property type="entry name" value="GGDEF"/>
    <property type="match status" value="1"/>
</dbReference>
<keyword evidence="5" id="KW-1185">Reference proteome</keyword>
<dbReference type="Gene3D" id="3.20.20.450">
    <property type="entry name" value="EAL domain"/>
    <property type="match status" value="1"/>
</dbReference>
<dbReference type="InterPro" id="IPR000160">
    <property type="entry name" value="GGDEF_dom"/>
</dbReference>
<dbReference type="RefSeq" id="WP_161139854.1">
    <property type="nucleotide sequence ID" value="NZ_SPKJ01000016.1"/>
</dbReference>
<dbReference type="CDD" id="cd01948">
    <property type="entry name" value="EAL"/>
    <property type="match status" value="1"/>
</dbReference>
<sequence>MRSLGRDLYLGVGLIGCLMAAVWGAIEVTSRTVENLLVEDARAEGRSWAQYLAGNIPDLPEIAAGAAPSAATMEFFARAQNVGDVFLYKIFDSEGRLRLASDRLEEAGNPAQEIAKHNPTAAAAVLRGEPVIEAKAGEPPLRPRFYAEAYVPVVRAGAVAAIVEVYVDQAAKRAGFRADLASAAFALASIVAAAFAIPALGLYFRTRQKHEADERADFLAHYDPLTGLLNRTSFMAGLEEALASAQPFAIHLLDVNRFKEANDALGHAGGDELLNAIADRLHGLAGPGDMVARLDGDEFALATFAADEAKVETLGQKLAASLSEPYFLSDQRIDITVCAGTAIAPKDGSDAPALMKSADIALRHAKAEGARSHHLFRAEMDSELKARRDLEALLRRALFQDGFELQFQPFHRVDDGLAGFEALLRLPLKDGGYVRPDVFVPVAEQMGLIDAIGSWVLRRGCEVAARWPQHLVVAVNLSPIQFEDGRLCERVREALALSGLPPHRLELEITEGLLLGDSDHVLAQLAEVKALGVRIAMDDFGTGYSSLSYLWKFPFDKLKIDQSFVRALGVDDHVSSIVEAIVALGRSLHLTVTAEGVETEAQRDRLRALGCHLLQGYLFGRPTPTQELPALILRDFQAGLERAPGPSEARQAAQTG</sequence>
<gene>
    <name evidence="4" type="ORF">E4O86_07235</name>
</gene>
<proteinExistence type="predicted"/>
<dbReference type="Gene3D" id="3.30.70.270">
    <property type="match status" value="1"/>
</dbReference>
<reference evidence="4" key="1">
    <citation type="submission" date="2019-03" db="EMBL/GenBank/DDBJ databases">
        <title>Afifella sp. nov., isolated from activated sludge.</title>
        <authorList>
            <person name="Li Q."/>
            <person name="Liu Y."/>
        </authorList>
    </citation>
    <scope>NUCLEOTIDE SEQUENCE</scope>
    <source>
        <strain evidence="4">L72</strain>
    </source>
</reference>
<evidence type="ECO:0000256" key="1">
    <source>
        <dbReference type="SAM" id="Phobius"/>
    </source>
</evidence>
<dbReference type="NCBIfam" id="TIGR00254">
    <property type="entry name" value="GGDEF"/>
    <property type="match status" value="1"/>
</dbReference>
<dbReference type="SUPFAM" id="SSF141868">
    <property type="entry name" value="EAL domain-like"/>
    <property type="match status" value="1"/>
</dbReference>
<evidence type="ECO:0000259" key="3">
    <source>
        <dbReference type="PROSITE" id="PS50887"/>
    </source>
</evidence>
<keyword evidence="1" id="KW-0812">Transmembrane</keyword>
<dbReference type="InterPro" id="IPR029787">
    <property type="entry name" value="Nucleotide_cyclase"/>
</dbReference>
<dbReference type="OrthoDB" id="9814202at2"/>
<name>A0A964T308_9HYPH</name>
<accession>A0A964T308</accession>
<dbReference type="SMART" id="SM00052">
    <property type="entry name" value="EAL"/>
    <property type="match status" value="1"/>
</dbReference>
<dbReference type="PANTHER" id="PTHR44757">
    <property type="entry name" value="DIGUANYLATE CYCLASE DGCP"/>
    <property type="match status" value="1"/>
</dbReference>
<dbReference type="SMART" id="SM00267">
    <property type="entry name" value="GGDEF"/>
    <property type="match status" value="1"/>
</dbReference>
<keyword evidence="1" id="KW-1133">Transmembrane helix</keyword>
<organism evidence="4 5">
    <name type="scientific">Propylenella binzhouense</name>
    <dbReference type="NCBI Taxonomy" id="2555902"/>
    <lineage>
        <taxon>Bacteria</taxon>
        <taxon>Pseudomonadati</taxon>
        <taxon>Pseudomonadota</taxon>
        <taxon>Alphaproteobacteria</taxon>
        <taxon>Hyphomicrobiales</taxon>
        <taxon>Propylenellaceae</taxon>
        <taxon>Propylenella</taxon>
    </lineage>
</organism>
<feature type="transmembrane region" description="Helical" evidence="1">
    <location>
        <begin position="179"/>
        <end position="204"/>
    </location>
</feature>
<dbReference type="PROSITE" id="PS50883">
    <property type="entry name" value="EAL"/>
    <property type="match status" value="1"/>
</dbReference>
<dbReference type="Pfam" id="PF00990">
    <property type="entry name" value="GGDEF"/>
    <property type="match status" value="1"/>
</dbReference>
<evidence type="ECO:0000259" key="2">
    <source>
        <dbReference type="PROSITE" id="PS50883"/>
    </source>
</evidence>
<dbReference type="InterPro" id="IPR052155">
    <property type="entry name" value="Biofilm_reg_signaling"/>
</dbReference>
<dbReference type="InterPro" id="IPR035919">
    <property type="entry name" value="EAL_sf"/>
</dbReference>
<feature type="domain" description="EAL" evidence="2">
    <location>
        <begin position="387"/>
        <end position="636"/>
    </location>
</feature>
<dbReference type="Pfam" id="PF00563">
    <property type="entry name" value="EAL"/>
    <property type="match status" value="1"/>
</dbReference>
<dbReference type="PROSITE" id="PS50887">
    <property type="entry name" value="GGDEF"/>
    <property type="match status" value="1"/>
</dbReference>
<protein>
    <submittedName>
        <fullName evidence="4">EAL domain-containing protein</fullName>
    </submittedName>
</protein>
<dbReference type="SUPFAM" id="SSF55073">
    <property type="entry name" value="Nucleotide cyclase"/>
    <property type="match status" value="1"/>
</dbReference>